<dbReference type="NCBIfam" id="TIGR00739">
    <property type="entry name" value="yajC"/>
    <property type="match status" value="1"/>
</dbReference>
<evidence type="ECO:0000256" key="9">
    <source>
        <dbReference type="ARBA" id="ARBA00023136"/>
    </source>
</evidence>
<dbReference type="PRINTS" id="PR01853">
    <property type="entry name" value="YAJCTRNLCASE"/>
</dbReference>
<dbReference type="Pfam" id="PF02699">
    <property type="entry name" value="YajC"/>
    <property type="match status" value="1"/>
</dbReference>
<feature type="compositionally biased region" description="Low complexity" evidence="10">
    <location>
        <begin position="122"/>
        <end position="135"/>
    </location>
</feature>
<evidence type="ECO:0000256" key="4">
    <source>
        <dbReference type="ARBA" id="ARBA00022475"/>
    </source>
</evidence>
<dbReference type="GO" id="GO:0015031">
    <property type="term" value="P:protein transport"/>
    <property type="evidence" value="ECO:0007669"/>
    <property type="project" value="UniProtKB-KW"/>
</dbReference>
<feature type="compositionally biased region" description="Basic and acidic residues" evidence="10">
    <location>
        <begin position="139"/>
        <end position="154"/>
    </location>
</feature>
<dbReference type="EMBL" id="PNQX01000001">
    <property type="protein sequence ID" value="PMQ20852.1"/>
    <property type="molecule type" value="Genomic_DNA"/>
</dbReference>
<comment type="similarity">
    <text evidence="2">Belongs to the YajC family.</text>
</comment>
<evidence type="ECO:0000256" key="11">
    <source>
        <dbReference type="SAM" id="Phobius"/>
    </source>
</evidence>
<sequence length="154" mass="16493">MASQNFRSNRNKSLAGNYVNPLVIAQAAGGGFNPSLILMVALFAVLIFMMFRGRKKQAAQQEKLKNNTVPGAKVMTNSGIYGTVVGVDAEDRVQVEVAPGVVLNLHRQAIATFLDKDAATPAASGEVAESTSTTETPEESLRRLNDEGKDERNA</sequence>
<evidence type="ECO:0000256" key="7">
    <source>
        <dbReference type="ARBA" id="ARBA00022989"/>
    </source>
</evidence>
<name>A0A2N7S3X8_9MICC</name>
<evidence type="ECO:0000256" key="10">
    <source>
        <dbReference type="SAM" id="MobiDB-lite"/>
    </source>
</evidence>
<dbReference type="EMBL" id="SPDS01000001">
    <property type="protein sequence ID" value="TFH57105.1"/>
    <property type="molecule type" value="Genomic_DNA"/>
</dbReference>
<dbReference type="PANTHER" id="PTHR33909">
    <property type="entry name" value="SEC TRANSLOCON ACCESSORY COMPLEX SUBUNIT YAJC"/>
    <property type="match status" value="1"/>
</dbReference>
<dbReference type="Proteomes" id="UP000297638">
    <property type="component" value="Unassembled WGS sequence"/>
</dbReference>
<keyword evidence="4" id="KW-1003">Cell membrane</keyword>
<dbReference type="AlphaFoldDB" id="A0A2N7S3X8"/>
<comment type="subcellular location">
    <subcellularLocation>
        <location evidence="1">Cell membrane</location>
        <topology evidence="1">Single-pass membrane protein</topology>
    </subcellularLocation>
</comment>
<dbReference type="PANTHER" id="PTHR33909:SF1">
    <property type="entry name" value="SEC TRANSLOCON ACCESSORY COMPLEX SUBUNIT YAJC"/>
    <property type="match status" value="1"/>
</dbReference>
<keyword evidence="6" id="KW-0653">Protein transport</keyword>
<keyword evidence="7 11" id="KW-1133">Transmembrane helix</keyword>
<reference evidence="12 14" key="1">
    <citation type="journal article" date="2017" name="Elife">
        <title>Extensive horizontal gene transfer in cheese-associated bacteria.</title>
        <authorList>
            <person name="Bonham K.S."/>
            <person name="Wolfe B.E."/>
            <person name="Dutton R.J."/>
        </authorList>
    </citation>
    <scope>NUCLEOTIDE SEQUENCE [LARGE SCALE GENOMIC DNA]</scope>
    <source>
        <strain evidence="12 14">JB182</strain>
    </source>
</reference>
<comment type="caution">
    <text evidence="12">The sequence shown here is derived from an EMBL/GenBank/DDBJ whole genome shotgun (WGS) entry which is preliminary data.</text>
</comment>
<dbReference type="GO" id="GO:0005886">
    <property type="term" value="C:plasma membrane"/>
    <property type="evidence" value="ECO:0007669"/>
    <property type="project" value="UniProtKB-SubCell"/>
</dbReference>
<keyword evidence="3" id="KW-0813">Transport</keyword>
<evidence type="ECO:0000313" key="14">
    <source>
        <dbReference type="Proteomes" id="UP000235739"/>
    </source>
</evidence>
<evidence type="ECO:0000256" key="3">
    <source>
        <dbReference type="ARBA" id="ARBA00022448"/>
    </source>
</evidence>
<keyword evidence="9 11" id="KW-0472">Membrane</keyword>
<dbReference type="InterPro" id="IPR003849">
    <property type="entry name" value="Preprotein_translocase_YajC"/>
</dbReference>
<dbReference type="Proteomes" id="UP000235739">
    <property type="component" value="Unassembled WGS sequence"/>
</dbReference>
<evidence type="ECO:0000313" key="12">
    <source>
        <dbReference type="EMBL" id="PMQ20852.1"/>
    </source>
</evidence>
<evidence type="ECO:0000313" key="13">
    <source>
        <dbReference type="EMBL" id="TFH57105.1"/>
    </source>
</evidence>
<evidence type="ECO:0000256" key="1">
    <source>
        <dbReference type="ARBA" id="ARBA00004162"/>
    </source>
</evidence>
<feature type="transmembrane region" description="Helical" evidence="11">
    <location>
        <begin position="32"/>
        <end position="51"/>
    </location>
</feature>
<accession>A0A2N7S3X8</accession>
<evidence type="ECO:0000256" key="5">
    <source>
        <dbReference type="ARBA" id="ARBA00022692"/>
    </source>
</evidence>
<dbReference type="SMART" id="SM01323">
    <property type="entry name" value="YajC"/>
    <property type="match status" value="1"/>
</dbReference>
<feature type="region of interest" description="Disordered" evidence="10">
    <location>
        <begin position="119"/>
        <end position="154"/>
    </location>
</feature>
<evidence type="ECO:0000256" key="6">
    <source>
        <dbReference type="ARBA" id="ARBA00022927"/>
    </source>
</evidence>
<protein>
    <submittedName>
        <fullName evidence="12">Preprotein translocase subunit YajC</fullName>
    </submittedName>
</protein>
<reference evidence="13 15" key="2">
    <citation type="submission" date="2019-03" db="EMBL/GenBank/DDBJ databases">
        <title>Glutamicibacter sp. LJH19 genome.</title>
        <authorList>
            <person name="Sinai Borker S."/>
            <person name="Kumar R."/>
        </authorList>
    </citation>
    <scope>NUCLEOTIDE SEQUENCE [LARGE SCALE GENOMIC DNA]</scope>
    <source>
        <strain evidence="13 15">LJH19</strain>
    </source>
</reference>
<gene>
    <name evidence="12" type="primary">yajC</name>
    <name evidence="12" type="ORF">CIK84_04510</name>
    <name evidence="13" type="ORF">EXY26_08940</name>
</gene>
<evidence type="ECO:0000313" key="15">
    <source>
        <dbReference type="Proteomes" id="UP000297638"/>
    </source>
</evidence>
<keyword evidence="5 11" id="KW-0812">Transmembrane</keyword>
<organism evidence="12 14">
    <name type="scientific">Glutamicibacter arilaitensis</name>
    <dbReference type="NCBI Taxonomy" id="256701"/>
    <lineage>
        <taxon>Bacteria</taxon>
        <taxon>Bacillati</taxon>
        <taxon>Actinomycetota</taxon>
        <taxon>Actinomycetes</taxon>
        <taxon>Micrococcales</taxon>
        <taxon>Micrococcaceae</taxon>
        <taxon>Glutamicibacter</taxon>
    </lineage>
</organism>
<keyword evidence="8" id="KW-0811">Translocation</keyword>
<evidence type="ECO:0000256" key="8">
    <source>
        <dbReference type="ARBA" id="ARBA00023010"/>
    </source>
</evidence>
<proteinExistence type="inferred from homology"/>
<evidence type="ECO:0000256" key="2">
    <source>
        <dbReference type="ARBA" id="ARBA00006742"/>
    </source>
</evidence>